<keyword evidence="2" id="KW-1185">Reference proteome</keyword>
<dbReference type="PANTHER" id="PTHR42194">
    <property type="entry name" value="UPF0276 PROTEIN HI_1600"/>
    <property type="match status" value="1"/>
</dbReference>
<reference evidence="1 2" key="1">
    <citation type="submission" date="2019-03" db="EMBL/GenBank/DDBJ databases">
        <title>Dyadobacter AR-3-6 sp. nov., isolated from arctic soil.</title>
        <authorList>
            <person name="Chaudhary D.K."/>
        </authorList>
    </citation>
    <scope>NUCLEOTIDE SEQUENCE [LARGE SCALE GENOMIC DNA]</scope>
    <source>
        <strain evidence="1 2">AR-3-6</strain>
    </source>
</reference>
<dbReference type="EMBL" id="SMFL01000002">
    <property type="protein sequence ID" value="TDE17338.1"/>
    <property type="molecule type" value="Genomic_DNA"/>
</dbReference>
<organism evidence="1 2">
    <name type="scientific">Dyadobacter psychrotolerans</name>
    <dbReference type="NCBI Taxonomy" id="2541721"/>
    <lineage>
        <taxon>Bacteria</taxon>
        <taxon>Pseudomonadati</taxon>
        <taxon>Bacteroidota</taxon>
        <taxon>Cytophagia</taxon>
        <taxon>Cytophagales</taxon>
        <taxon>Spirosomataceae</taxon>
        <taxon>Dyadobacter</taxon>
    </lineage>
</organism>
<comment type="caution">
    <text evidence="1">The sequence shown here is derived from an EMBL/GenBank/DDBJ whole genome shotgun (WGS) entry which is preliminary data.</text>
</comment>
<dbReference type="InterPro" id="IPR007801">
    <property type="entry name" value="MbnB/TglH/ChrH"/>
</dbReference>
<sequence>MSTIFSSVACNLDANILLASLPLFESDQIEAIEWSFDALFKNDELPLWFNNLILEFSSHNRLVGHGVYFSLFSGKWMPEQHDWLKKLKVLAEKYRFDHITEHFGFMTGENFHKGAPMSIPLTAGTMSLGIDRLHRIQDACNCPVGLENLAFAYSIDEVKKQGDFIGKLVESINGFIILDLHNLYCQIHNFDVDYQNIIDLYPLGRVREIHISGGSWDKQLTRTGKPIRRDTHDDAVPEEVFRILSAVIPRCKNLKYVVLEQLGTALDSEQKRKAFRKDFLKMDAIVKESAFQFYNNPVNDFRPYQTIIPHPVPLEDLSFYNQQLQLSNILETAVDQENARHLLSKSSLRDSDWEVEKWESGMIQTAIAIAQKWKEGF</sequence>
<dbReference type="OrthoDB" id="9763101at2"/>
<evidence type="ECO:0000313" key="1">
    <source>
        <dbReference type="EMBL" id="TDE17338.1"/>
    </source>
</evidence>
<evidence type="ECO:0000313" key="2">
    <source>
        <dbReference type="Proteomes" id="UP000294850"/>
    </source>
</evidence>
<name>A0A4V2Z4N6_9BACT</name>
<protein>
    <submittedName>
        <fullName evidence="1">DUF692 family protein</fullName>
    </submittedName>
</protein>
<dbReference type="Proteomes" id="UP000294850">
    <property type="component" value="Unassembled WGS sequence"/>
</dbReference>
<proteinExistence type="predicted"/>
<accession>A0A4V2Z4N6</accession>
<dbReference type="Pfam" id="PF05114">
    <property type="entry name" value="MbnB_TglH_ChrH"/>
    <property type="match status" value="1"/>
</dbReference>
<dbReference type="PANTHER" id="PTHR42194:SF1">
    <property type="entry name" value="UPF0276 PROTEIN HI_1600"/>
    <property type="match status" value="1"/>
</dbReference>
<gene>
    <name evidence="1" type="ORF">E0F88_05465</name>
</gene>
<dbReference type="AlphaFoldDB" id="A0A4V2Z4N6"/>
<dbReference type="Gene3D" id="3.20.20.150">
    <property type="entry name" value="Divalent-metal-dependent TIM barrel enzymes"/>
    <property type="match status" value="1"/>
</dbReference>
<dbReference type="RefSeq" id="WP_131957160.1">
    <property type="nucleotide sequence ID" value="NZ_SMFL01000002.1"/>
</dbReference>